<sequence length="1373" mass="140183">MSKRTAQGPQGDKDSDLFQFNMSSTPEEKPQRATAAQLAARKIKDVRRRPRVPGAPAATPSASFGGPFSSIDPNTVSSPSAGQQPMSNGFSFGQSQSFPPASPAPKPPAQNGGSQFSFGSGGGPSDFNFSASFGGASSTPASNPFASVNPGGASQQPAGGSFSGFKGNMFNVPSTASQSPAQQPLPSGGGLFGAGSQQSGSTGALFGNTASSGPSFQPSTAAPTNGNIFGQSTTGAPSTNIFAQSGQDKPNAFGQSTAFGNDSMQTSPDAKSAAQKPAFGSGSSGFGVSTNFGGSGGGNLFGGTTSASPSKPLFGAKPTEQPATSSPSLFGATTQPTSSAPAAPSFGGGPSSTGSATPSLFSTSTPKPATTPQSPFQSTNIFGAPAPSTSQKPSEEKAKEETKASQPTPSQPSFTFSGSTSGAPSFSQSTAAAPAPFGGSSQPPSTGSLFAPKTASSEQEKPQPTGGNPFSNLFVPKPAAAEAPKTEQKPSTPPNIFAPKPVSNEEPKTNELSKTSTSASPFSASTLGQPSAPAPQSPAFSIQKPQAVSPVSAFAPQTTPQSPFKTNGTKPAADVPSSSSTSTAQAPGVDKLQPAKMPPGLDKSTKEDVQMAYRVRLLNESFQREVAKLNPATHSFDAIVQFYLRTRETIGVPVEGAGTKRKAPTNSDGAAAAQPSKKAKQFGDVGDSTAAAASPSKITSPQLFGASQSTPPTTNKRKATEVDDNDVTSPHPAKRTGGDSTTASIFANSFSRSKTSEANEPAGAPSPKKLDAPSFKPSTPESTKPALFSTTPTASPPKPMFSASTAPASATPPANPFVLKPSGDTGASSSATPLAIPKFGSGNTNFFAQFKSKSDKEAEKEKAKRKAEDFDSDEDDEAEWERKDAENQRKKREEIEAQRHKRARFVPGQGFSFDEENSATDEEKSDASPASSILDIKPNSIGKPSNIFGHLSATPSESGDNENDDDADDTEEASASGDDAARESSFAPTEDLEADKANSKTNGTRDSSALESSDDGDFTKALKKSKPADSSDEPASEDQNSGSRSLFDRVEYDQEGKPKRQGEDDKVSSLLGSSKYASSFNSSASTPNPFGAPSQPQAENSGESATSKPASTNIFGGSTAASGASTPSIFATGSSPTKLGSDNTWKLNSPIKFADSTTAAPASAEKSDSEKPAGSASGSANPFSTLFGASSAGSKSGSNGAQGTPGFSFGGPSQTGSSFLAPSAVTSETPSRASTPGMTSDTGAESGDGDAAESLPQVDLSRSGAGEEDEDVVVEVRARGLKMVNSAWASQGVGSVRILKNRTTSRSRVLLRAQPSGNVVLNARLMKEIKYSVNGTNVQFIVPQPEGTAAMWAIRCKKEDVSKLATAMEENKS</sequence>
<feature type="compositionally biased region" description="Polar residues" evidence="1">
    <location>
        <begin position="738"/>
        <end position="758"/>
    </location>
</feature>
<dbReference type="InterPro" id="IPR053074">
    <property type="entry name" value="NPC_Nucleoporin"/>
</dbReference>
<feature type="compositionally biased region" description="Polar residues" evidence="1">
    <location>
        <begin position="139"/>
        <end position="158"/>
    </location>
</feature>
<feature type="domain" description="RanBD1" evidence="2">
    <location>
        <begin position="1248"/>
        <end position="1332"/>
    </location>
</feature>
<feature type="compositionally biased region" description="Polar residues" evidence="1">
    <location>
        <begin position="439"/>
        <end position="448"/>
    </location>
</feature>
<feature type="compositionally biased region" description="Basic and acidic residues" evidence="1">
    <location>
        <begin position="852"/>
        <end position="869"/>
    </location>
</feature>
<feature type="compositionally biased region" description="Polar residues" evidence="1">
    <location>
        <begin position="999"/>
        <end position="1011"/>
    </location>
</feature>
<feature type="compositionally biased region" description="Polar residues" evidence="1">
    <location>
        <begin position="360"/>
        <end position="391"/>
    </location>
</feature>
<dbReference type="SUPFAM" id="SSF50729">
    <property type="entry name" value="PH domain-like"/>
    <property type="match status" value="1"/>
</dbReference>
<evidence type="ECO:0000313" key="3">
    <source>
        <dbReference type="EMBL" id="BCS24373.1"/>
    </source>
</evidence>
<dbReference type="InterPro" id="IPR000156">
    <property type="entry name" value="Ran_bind_dom"/>
</dbReference>
<dbReference type="Gene3D" id="2.30.29.30">
    <property type="entry name" value="Pleckstrin-homology domain (PH domain)/Phosphotyrosine-binding domain (PTB)"/>
    <property type="match status" value="1"/>
</dbReference>
<feature type="compositionally biased region" description="Low complexity" evidence="1">
    <location>
        <begin position="513"/>
        <end position="531"/>
    </location>
</feature>
<dbReference type="GeneID" id="64974378"/>
<feature type="compositionally biased region" description="Acidic residues" evidence="1">
    <location>
        <begin position="870"/>
        <end position="879"/>
    </location>
</feature>
<dbReference type="PROSITE" id="PS50196">
    <property type="entry name" value="RANBD1"/>
    <property type="match status" value="1"/>
</dbReference>
<feature type="compositionally biased region" description="Polar residues" evidence="1">
    <location>
        <begin position="696"/>
        <end position="714"/>
    </location>
</feature>
<gene>
    <name evidence="3" type="ORF">APUU_40817S</name>
</gene>
<dbReference type="InterPro" id="IPR011993">
    <property type="entry name" value="PH-like_dom_sf"/>
</dbReference>
<feature type="compositionally biased region" description="Low complexity" evidence="1">
    <location>
        <begin position="125"/>
        <end position="138"/>
    </location>
</feature>
<feature type="compositionally biased region" description="Low complexity" evidence="1">
    <location>
        <begin position="331"/>
        <end position="345"/>
    </location>
</feature>
<feature type="compositionally biased region" description="Basic and acidic residues" evidence="1">
    <location>
        <begin position="880"/>
        <end position="898"/>
    </location>
</feature>
<feature type="compositionally biased region" description="Polar residues" evidence="1">
    <location>
        <begin position="406"/>
        <end position="431"/>
    </location>
</feature>
<protein>
    <recommendedName>
        <fullName evidence="2">RanBD1 domain-containing protein</fullName>
    </recommendedName>
</protein>
<feature type="compositionally biased region" description="Low complexity" evidence="1">
    <location>
        <begin position="90"/>
        <end position="99"/>
    </location>
</feature>
<feature type="compositionally biased region" description="Low complexity" evidence="1">
    <location>
        <begin position="109"/>
        <end position="118"/>
    </location>
</feature>
<dbReference type="PANTHER" id="PTHR38697">
    <property type="entry name" value="NUCLEAR PORE COMPLEX PROTEIN SIMILAR TO S. CEREVISIAE NUP2 (EUROFUNG)"/>
    <property type="match status" value="1"/>
</dbReference>
<dbReference type="EMBL" id="AP024446">
    <property type="protein sequence ID" value="BCS24373.1"/>
    <property type="molecule type" value="Genomic_DNA"/>
</dbReference>
<evidence type="ECO:0000313" key="4">
    <source>
        <dbReference type="Proteomes" id="UP000654913"/>
    </source>
</evidence>
<keyword evidence="4" id="KW-1185">Reference proteome</keyword>
<feature type="compositionally biased region" description="Low complexity" evidence="1">
    <location>
        <begin position="1188"/>
        <end position="1202"/>
    </location>
</feature>
<feature type="compositionally biased region" description="Polar residues" evidence="1">
    <location>
        <begin position="555"/>
        <end position="569"/>
    </location>
</feature>
<dbReference type="SMART" id="SM00160">
    <property type="entry name" value="RanBD"/>
    <property type="match status" value="1"/>
</dbReference>
<feature type="region of interest" description="Disordered" evidence="1">
    <location>
        <begin position="655"/>
        <end position="1270"/>
    </location>
</feature>
<feature type="compositionally biased region" description="Basic and acidic residues" evidence="1">
    <location>
        <begin position="393"/>
        <end position="403"/>
    </location>
</feature>
<organism evidence="3 4">
    <name type="scientific">Aspergillus puulaauensis</name>
    <dbReference type="NCBI Taxonomy" id="1220207"/>
    <lineage>
        <taxon>Eukaryota</taxon>
        <taxon>Fungi</taxon>
        <taxon>Dikarya</taxon>
        <taxon>Ascomycota</taxon>
        <taxon>Pezizomycotina</taxon>
        <taxon>Eurotiomycetes</taxon>
        <taxon>Eurotiomycetidae</taxon>
        <taxon>Eurotiales</taxon>
        <taxon>Aspergillaceae</taxon>
        <taxon>Aspergillus</taxon>
    </lineage>
</organism>
<evidence type="ECO:0000256" key="1">
    <source>
        <dbReference type="SAM" id="MobiDB-lite"/>
    </source>
</evidence>
<feature type="compositionally biased region" description="Polar residues" evidence="1">
    <location>
        <begin position="1127"/>
        <end position="1147"/>
    </location>
</feature>
<reference evidence="3" key="2">
    <citation type="submission" date="2021-02" db="EMBL/GenBank/DDBJ databases">
        <title>Aspergillus puulaauensis MK2 genome sequence.</title>
        <authorList>
            <person name="Futagami T."/>
            <person name="Mori K."/>
            <person name="Kadooka C."/>
            <person name="Tanaka T."/>
        </authorList>
    </citation>
    <scope>NUCLEOTIDE SEQUENCE</scope>
    <source>
        <strain evidence="3">MK2</strain>
    </source>
</reference>
<dbReference type="OrthoDB" id="185618at2759"/>
<feature type="compositionally biased region" description="Low complexity" evidence="1">
    <location>
        <begin position="194"/>
        <end position="204"/>
    </location>
</feature>
<name>A0A7R7XP04_9EURO</name>
<evidence type="ECO:0000259" key="2">
    <source>
        <dbReference type="PROSITE" id="PS50196"/>
    </source>
</evidence>
<feature type="compositionally biased region" description="Polar residues" evidence="1">
    <location>
        <begin position="1211"/>
        <end position="1243"/>
    </location>
</feature>
<dbReference type="KEGG" id="apuu:APUU_40817S"/>
<dbReference type="RefSeq" id="XP_041556567.1">
    <property type="nucleotide sequence ID" value="XM_041703932.1"/>
</dbReference>
<dbReference type="CDD" id="cd13170">
    <property type="entry name" value="RanBD_NUP50"/>
    <property type="match status" value="1"/>
</dbReference>
<feature type="compositionally biased region" description="Acidic residues" evidence="1">
    <location>
        <begin position="959"/>
        <end position="972"/>
    </location>
</feature>
<feature type="compositionally biased region" description="Low complexity" evidence="1">
    <location>
        <begin position="1116"/>
        <end position="1126"/>
    </location>
</feature>
<feature type="compositionally biased region" description="Polar residues" evidence="1">
    <location>
        <begin position="208"/>
        <end position="269"/>
    </location>
</feature>
<feature type="region of interest" description="Disordered" evidence="1">
    <location>
        <begin position="1"/>
        <end position="607"/>
    </location>
</feature>
<feature type="compositionally biased region" description="Polar residues" evidence="1">
    <location>
        <begin position="171"/>
        <end position="185"/>
    </location>
</feature>
<reference evidence="3" key="1">
    <citation type="submission" date="2021-01" db="EMBL/GenBank/DDBJ databases">
        <authorList>
            <consortium name="Aspergillus puulaauensis MK2 genome sequencing consortium"/>
            <person name="Kazuki M."/>
            <person name="Futagami T."/>
        </authorList>
    </citation>
    <scope>NUCLEOTIDE SEQUENCE</scope>
    <source>
        <strain evidence="3">MK2</strain>
    </source>
</reference>
<dbReference type="PANTHER" id="PTHR38697:SF1">
    <property type="entry name" value="NUCLEAR PORE COMPLEX PROTEIN SIMILAR TO S. CEREVISIAE NUP2 (EUROFUNG)"/>
    <property type="match status" value="1"/>
</dbReference>
<feature type="compositionally biased region" description="Polar residues" evidence="1">
    <location>
        <begin position="776"/>
        <end position="793"/>
    </location>
</feature>
<feature type="compositionally biased region" description="Basic and acidic residues" evidence="1">
    <location>
        <begin position="1046"/>
        <end position="1067"/>
    </location>
</feature>
<dbReference type="Proteomes" id="UP000654913">
    <property type="component" value="Chromosome 4"/>
</dbReference>
<proteinExistence type="predicted"/>
<feature type="compositionally biased region" description="Low complexity" evidence="1">
    <location>
        <begin position="802"/>
        <end position="812"/>
    </location>
</feature>
<feature type="compositionally biased region" description="Low complexity" evidence="1">
    <location>
        <begin position="1068"/>
        <end position="1085"/>
    </location>
</feature>
<feature type="compositionally biased region" description="Polar residues" evidence="1">
    <location>
        <begin position="1094"/>
        <end position="1115"/>
    </location>
</feature>
<accession>A0A7R7XP04</accession>
<feature type="compositionally biased region" description="Polar residues" evidence="1">
    <location>
        <begin position="71"/>
        <end position="89"/>
    </location>
</feature>
<dbReference type="Pfam" id="PF00638">
    <property type="entry name" value="Ran_BP1"/>
    <property type="match status" value="1"/>
</dbReference>